<comment type="caution">
    <text evidence="10">The sequence shown here is derived from an EMBL/GenBank/DDBJ whole genome shotgun (WGS) entry which is preliminary data.</text>
</comment>
<evidence type="ECO:0000256" key="3">
    <source>
        <dbReference type="ARBA" id="ARBA00022630"/>
    </source>
</evidence>
<keyword evidence="4" id="KW-0274">FAD</keyword>
<reference evidence="10 11" key="1">
    <citation type="journal article" date="2015" name="Genome Announc.">
        <title>Expanding the biotechnology potential of lactobacilli through comparative genomics of 213 strains and associated genera.</title>
        <authorList>
            <person name="Sun Z."/>
            <person name="Harris H.M."/>
            <person name="McCann A."/>
            <person name="Guo C."/>
            <person name="Argimon S."/>
            <person name="Zhang W."/>
            <person name="Yang X."/>
            <person name="Jeffery I.B."/>
            <person name="Cooney J.C."/>
            <person name="Kagawa T.F."/>
            <person name="Liu W."/>
            <person name="Song Y."/>
            <person name="Salvetti E."/>
            <person name="Wrobel A."/>
            <person name="Rasinkangas P."/>
            <person name="Parkhill J."/>
            <person name="Rea M.C."/>
            <person name="O'Sullivan O."/>
            <person name="Ritari J."/>
            <person name="Douillard F.P."/>
            <person name="Paul Ross R."/>
            <person name="Yang R."/>
            <person name="Briner A.E."/>
            <person name="Felis G.E."/>
            <person name="de Vos W.M."/>
            <person name="Barrangou R."/>
            <person name="Klaenhammer T.R."/>
            <person name="Caufield P.W."/>
            <person name="Cui Y."/>
            <person name="Zhang H."/>
            <person name="O'Toole P.W."/>
        </authorList>
    </citation>
    <scope>NUCLEOTIDE SEQUENCE [LARGE SCALE GENOMIC DNA]</scope>
    <source>
        <strain evidence="10 11">DSM 15945</strain>
    </source>
</reference>
<dbReference type="InterPro" id="IPR050260">
    <property type="entry name" value="FAD-bd_OxRdtase"/>
</dbReference>
<dbReference type="PATRIC" id="fig|1423783.4.peg.1431"/>
<evidence type="ECO:0000256" key="4">
    <source>
        <dbReference type="ARBA" id="ARBA00022827"/>
    </source>
</evidence>
<feature type="domain" description="Pyridine nucleotide-disulphide oxidoreductase dimerisation" evidence="8">
    <location>
        <begin position="349"/>
        <end position="442"/>
    </location>
</feature>
<evidence type="ECO:0000259" key="8">
    <source>
        <dbReference type="Pfam" id="PF02852"/>
    </source>
</evidence>
<evidence type="ECO:0000256" key="7">
    <source>
        <dbReference type="ARBA" id="ARBA00023284"/>
    </source>
</evidence>
<organism evidence="10 11">
    <name type="scientific">Lacticaseibacillus pantheris DSM 15945 = JCM 12539 = NBRC 106106</name>
    <dbReference type="NCBI Taxonomy" id="1423783"/>
    <lineage>
        <taxon>Bacteria</taxon>
        <taxon>Bacillati</taxon>
        <taxon>Bacillota</taxon>
        <taxon>Bacilli</taxon>
        <taxon>Lactobacillales</taxon>
        <taxon>Lactobacillaceae</taxon>
        <taxon>Lacticaseibacillus</taxon>
    </lineage>
</organism>
<sequence>MIPSSKYYFAEEFIMKVVIVGCTHAGVAAAKAIRHDHPEAEVLIYERDDNVSFLSCGIALYLGGEVSRLEDMFYETPEHLRELGVHVRDQHDVLRIDSEQHTLTVQNLRTAEVFTDTYDKLIMTTGSNVVVPPVLGVDDARVLMCKDARQAEAIFASAQNHHHVFIVGGGYVGVELAEAYANTDHQVTLLQGHDQLLNNYVDQELSARVADDLRAHGVDVQLETRVQDFESDDDHDQVLIHTNKADYQAGLVIVCAGFVPNTDLLRGQVELDRHGAIVTDDWLGTSDPDILAAGDACAVRFNPTGRLAYIPLATNAERQGHIAGRNVASHVQRYPGTQGTTALRLFKSTLATSGLTQRAAKRDGIAVRAVIYRANYRPDFMTPNAEITIKLVYGAADRRVLGAQIYCAHDISQTANMFSLAIQNQNTIDDLAYVDTLFNPHFDQPVNYLNQVALLAVAQADAE</sequence>
<evidence type="ECO:0000256" key="2">
    <source>
        <dbReference type="ARBA" id="ARBA00009130"/>
    </source>
</evidence>
<dbReference type="SUPFAM" id="SSF55424">
    <property type="entry name" value="FAD/NAD-linked reductases, dimerisation (C-terminal) domain"/>
    <property type="match status" value="1"/>
</dbReference>
<dbReference type="InterPro" id="IPR004099">
    <property type="entry name" value="Pyr_nucl-diS_OxRdtase_dimer"/>
</dbReference>
<dbReference type="STRING" id="1423783.FC50_GL001390"/>
<gene>
    <name evidence="10" type="ORF">FC50_GL001390</name>
</gene>
<accession>A0A0R1TXI7</accession>
<dbReference type="EMBL" id="AZFJ01000049">
    <property type="protein sequence ID" value="KRL85984.1"/>
    <property type="molecule type" value="Genomic_DNA"/>
</dbReference>
<dbReference type="PANTHER" id="PTHR43429:SF1">
    <property type="entry name" value="NAD(P)H SULFUR OXIDOREDUCTASE (COA-DEPENDENT)"/>
    <property type="match status" value="1"/>
</dbReference>
<protein>
    <submittedName>
        <fullName evidence="10">Nox1 protein</fullName>
    </submittedName>
</protein>
<evidence type="ECO:0000313" key="11">
    <source>
        <dbReference type="Proteomes" id="UP000051922"/>
    </source>
</evidence>
<feature type="domain" description="FAD/NAD(P)-binding" evidence="9">
    <location>
        <begin position="15"/>
        <end position="320"/>
    </location>
</feature>
<evidence type="ECO:0000256" key="5">
    <source>
        <dbReference type="ARBA" id="ARBA00023002"/>
    </source>
</evidence>
<dbReference type="InterPro" id="IPR016156">
    <property type="entry name" value="FAD/NAD-linked_Rdtase_dimer_sf"/>
</dbReference>
<keyword evidence="5" id="KW-0560">Oxidoreductase</keyword>
<keyword evidence="7" id="KW-0676">Redox-active center</keyword>
<dbReference type="InterPro" id="IPR036188">
    <property type="entry name" value="FAD/NAD-bd_sf"/>
</dbReference>
<dbReference type="Gene3D" id="3.50.50.60">
    <property type="entry name" value="FAD/NAD(P)-binding domain"/>
    <property type="match status" value="2"/>
</dbReference>
<keyword evidence="3" id="KW-0285">Flavoprotein</keyword>
<dbReference type="GO" id="GO:0016491">
    <property type="term" value="F:oxidoreductase activity"/>
    <property type="evidence" value="ECO:0007669"/>
    <property type="project" value="UniProtKB-KW"/>
</dbReference>
<dbReference type="Proteomes" id="UP000051922">
    <property type="component" value="Unassembled WGS sequence"/>
</dbReference>
<dbReference type="InterPro" id="IPR023753">
    <property type="entry name" value="FAD/NAD-binding_dom"/>
</dbReference>
<dbReference type="Pfam" id="PF07992">
    <property type="entry name" value="Pyr_redox_2"/>
    <property type="match status" value="1"/>
</dbReference>
<keyword evidence="6" id="KW-0558">Oxidation</keyword>
<dbReference type="Pfam" id="PF02852">
    <property type="entry name" value="Pyr_redox_dim"/>
    <property type="match status" value="1"/>
</dbReference>
<keyword evidence="11" id="KW-1185">Reference proteome</keyword>
<evidence type="ECO:0000256" key="1">
    <source>
        <dbReference type="ARBA" id="ARBA00001974"/>
    </source>
</evidence>
<dbReference type="PANTHER" id="PTHR43429">
    <property type="entry name" value="PYRIDINE NUCLEOTIDE-DISULFIDE OXIDOREDUCTASE DOMAIN-CONTAINING"/>
    <property type="match status" value="1"/>
</dbReference>
<evidence type="ECO:0000313" key="10">
    <source>
        <dbReference type="EMBL" id="KRL85984.1"/>
    </source>
</evidence>
<proteinExistence type="inferred from homology"/>
<evidence type="ECO:0000259" key="9">
    <source>
        <dbReference type="Pfam" id="PF07992"/>
    </source>
</evidence>
<comment type="cofactor">
    <cofactor evidence="1">
        <name>FAD</name>
        <dbReference type="ChEBI" id="CHEBI:57692"/>
    </cofactor>
</comment>
<evidence type="ECO:0000256" key="6">
    <source>
        <dbReference type="ARBA" id="ARBA00023097"/>
    </source>
</evidence>
<dbReference type="PRINTS" id="PR00368">
    <property type="entry name" value="FADPNR"/>
</dbReference>
<dbReference type="SUPFAM" id="SSF51905">
    <property type="entry name" value="FAD/NAD(P)-binding domain"/>
    <property type="match status" value="1"/>
</dbReference>
<dbReference type="PRINTS" id="PR00469">
    <property type="entry name" value="PNDRDTASEII"/>
</dbReference>
<name>A0A0R1TXI7_9LACO</name>
<comment type="similarity">
    <text evidence="2">Belongs to the class-III pyridine nucleotide-disulfide oxidoreductase family.</text>
</comment>
<dbReference type="Gene3D" id="3.30.390.30">
    <property type="match status" value="1"/>
</dbReference>
<dbReference type="AlphaFoldDB" id="A0A0R1TXI7"/>